<comment type="caution">
    <text evidence="3">The sequence shown here is derived from an EMBL/GenBank/DDBJ whole genome shotgun (WGS) entry which is preliminary data.</text>
</comment>
<protein>
    <submittedName>
        <fullName evidence="3">Uncharacterized protein</fullName>
    </submittedName>
</protein>
<dbReference type="EMBL" id="JAZHGA010000003">
    <property type="protein sequence ID" value="MEM5339105.1"/>
    <property type="molecule type" value="Genomic_DNA"/>
</dbReference>
<reference evidence="3" key="2">
    <citation type="submission" date="2019-08" db="EMBL/GenBank/DDBJ databases">
        <authorList>
            <person name="Im W.-T."/>
        </authorList>
    </citation>
    <scope>NUCLEOTIDE SEQUENCE</scope>
    <source>
        <strain evidence="3">NF 2-5-3</strain>
    </source>
</reference>
<sequence>MVGVDEAIPQLERPGAPVSAGTAPLIDTTRIASLNPFSLASIPMNKIRIQILTESHKSIQLKEKS</sequence>
<dbReference type="Proteomes" id="UP001481677">
    <property type="component" value="Unassembled WGS sequence"/>
</dbReference>
<evidence type="ECO:0000256" key="1">
    <source>
        <dbReference type="SAM" id="MobiDB-lite"/>
    </source>
</evidence>
<dbReference type="Proteomes" id="UP000321776">
    <property type="component" value="Unassembled WGS sequence"/>
</dbReference>
<evidence type="ECO:0000313" key="2">
    <source>
        <dbReference type="EMBL" id="MEM5339105.1"/>
    </source>
</evidence>
<organism evidence="3 4">
    <name type="scientific">Paraburkholderia azotifigens</name>
    <dbReference type="NCBI Taxonomy" id="2057004"/>
    <lineage>
        <taxon>Bacteria</taxon>
        <taxon>Pseudomonadati</taxon>
        <taxon>Pseudomonadota</taxon>
        <taxon>Betaproteobacteria</taxon>
        <taxon>Burkholderiales</taxon>
        <taxon>Burkholderiaceae</taxon>
        <taxon>Paraburkholderia</taxon>
    </lineage>
</organism>
<gene>
    <name evidence="3" type="ORF">FRZ40_22805</name>
    <name evidence="2" type="ORF">V4C56_05610</name>
</gene>
<evidence type="ECO:0000313" key="3">
    <source>
        <dbReference type="EMBL" id="TXC83237.1"/>
    </source>
</evidence>
<evidence type="ECO:0000313" key="5">
    <source>
        <dbReference type="Proteomes" id="UP001481677"/>
    </source>
</evidence>
<feature type="region of interest" description="Disordered" evidence="1">
    <location>
        <begin position="1"/>
        <end position="22"/>
    </location>
</feature>
<evidence type="ECO:0000313" key="4">
    <source>
        <dbReference type="Proteomes" id="UP000321776"/>
    </source>
</evidence>
<reference evidence="3 4" key="1">
    <citation type="journal article" date="2018" name="Int. J. Syst. Evol. Microbiol.">
        <title>Paraburkholderia azotifigens sp. nov., a nitrogen-fixing bacterium isolated from paddy soil.</title>
        <authorList>
            <person name="Choi G.M."/>
            <person name="Im W.T."/>
        </authorList>
    </citation>
    <scope>NUCLEOTIDE SEQUENCE [LARGE SCALE GENOMIC DNA]</scope>
    <source>
        <strain evidence="3 4">NF 2-5-3</strain>
    </source>
</reference>
<reference evidence="2 5" key="3">
    <citation type="submission" date="2024-01" db="EMBL/GenBank/DDBJ databases">
        <title>The diversity of rhizobia nodulating Mimosa spp. in eleven states of Brazil covering several biomes is determined by host plant, location, and edaphic factors.</title>
        <authorList>
            <person name="Rouws L."/>
            <person name="Barauna A."/>
            <person name="Beukes C."/>
            <person name="De Faria S.M."/>
            <person name="Gross E."/>
            <person name="Dos Reis Junior F.B."/>
            <person name="Simon M."/>
            <person name="Maluk M."/>
            <person name="Odee D.W."/>
            <person name="Kenicer G."/>
            <person name="Young J.P.W."/>
            <person name="Reis V.M."/>
            <person name="Zilli J."/>
            <person name="James E.K."/>
        </authorList>
    </citation>
    <scope>NUCLEOTIDE SEQUENCE [LARGE SCALE GENOMIC DNA]</scope>
    <source>
        <strain evidence="2 5">JPY530</strain>
    </source>
</reference>
<dbReference type="RefSeq" id="WP_147235672.1">
    <property type="nucleotide sequence ID" value="NZ_JAZHFZ010000003.1"/>
</dbReference>
<dbReference type="EMBL" id="VOQS01000003">
    <property type="protein sequence ID" value="TXC83237.1"/>
    <property type="molecule type" value="Genomic_DNA"/>
</dbReference>
<accession>A0A5C6VD96</accession>
<name>A0A5C6VD96_9BURK</name>
<keyword evidence="5" id="KW-1185">Reference proteome</keyword>
<dbReference type="AlphaFoldDB" id="A0A5C6VD96"/>
<proteinExistence type="predicted"/>